<evidence type="ECO:0000313" key="2">
    <source>
        <dbReference type="Proteomes" id="UP000007029"/>
    </source>
</evidence>
<dbReference type="DNASU" id="4311996"/>
<keyword evidence="2" id="KW-1185">Reference proteome</keyword>
<dbReference type="HOGENOM" id="CLU_176020_1_0_5"/>
<gene>
    <name evidence="1" type="primary">rpsC</name>
    <name evidence="1" type="ordered locus">RD1_A0078</name>
</gene>
<geneLocation type="plasmid" evidence="1 2">
    <name>pTB1</name>
</geneLocation>
<protein>
    <submittedName>
        <fullName evidence="1">30S ribosomal protein S3, putative</fullName>
    </submittedName>
</protein>
<dbReference type="AlphaFoldDB" id="Q07GM2"/>
<name>Q07GM2_ROSDO</name>
<proteinExistence type="predicted"/>
<dbReference type="GO" id="GO:0005840">
    <property type="term" value="C:ribosome"/>
    <property type="evidence" value="ECO:0007669"/>
    <property type="project" value="UniProtKB-KW"/>
</dbReference>
<dbReference type="KEGG" id="rde:RD1_A0078"/>
<dbReference type="InterPro" id="IPR011660">
    <property type="entry name" value="VapB-like"/>
</dbReference>
<reference evidence="1 2" key="1">
    <citation type="journal article" date="2007" name="J. Bacteriol.">
        <title>The complete genome sequence of Roseobacter denitrificans reveals a mixotrophic rather than photosynthetic metabolism.</title>
        <authorList>
            <person name="Swingley W.D."/>
            <person name="Sadekar S."/>
            <person name="Mastrian S.D."/>
            <person name="Matthies H.J."/>
            <person name="Hao J."/>
            <person name="Ramos H."/>
            <person name="Acharya C.R."/>
            <person name="Conrad A.L."/>
            <person name="Taylor H.L."/>
            <person name="Dejesa L.C."/>
            <person name="Shah M.K."/>
            <person name="O'huallachain M.E."/>
            <person name="Lince M.T."/>
            <person name="Blankenship R.E."/>
            <person name="Beatty J.T."/>
            <person name="Touchman J.W."/>
        </authorList>
    </citation>
    <scope>NUCLEOTIDE SEQUENCE [LARGE SCALE GENOMIC DNA]</scope>
    <source>
        <strain evidence="2">ATCC 33942 / OCh 114</strain>
        <plasmid evidence="1 2">pTB1</plasmid>
    </source>
</reference>
<dbReference type="Pfam" id="PF07704">
    <property type="entry name" value="PSK_trans_fac"/>
    <property type="match status" value="1"/>
</dbReference>
<keyword evidence="1" id="KW-0689">Ribosomal protein</keyword>
<evidence type="ECO:0000313" key="1">
    <source>
        <dbReference type="EMBL" id="ABI93377.1"/>
    </source>
</evidence>
<keyword evidence="1" id="KW-0687">Ribonucleoprotein</keyword>
<dbReference type="EMBL" id="CP000464">
    <property type="protein sequence ID" value="ABI93377.1"/>
    <property type="molecule type" value="Genomic_DNA"/>
</dbReference>
<organism evidence="1 2">
    <name type="scientific">Roseobacter denitrificans (strain ATCC 33942 / OCh 114)</name>
    <name type="common">Erythrobacter sp. (strain OCh 114)</name>
    <name type="synonym">Roseobacter denitrificans</name>
    <dbReference type="NCBI Taxonomy" id="375451"/>
    <lineage>
        <taxon>Bacteria</taxon>
        <taxon>Pseudomonadati</taxon>
        <taxon>Pseudomonadota</taxon>
        <taxon>Alphaproteobacteria</taxon>
        <taxon>Rhodobacterales</taxon>
        <taxon>Roseobacteraceae</taxon>
        <taxon>Roseobacter</taxon>
    </lineage>
</organism>
<keyword evidence="1" id="KW-0614">Plasmid</keyword>
<dbReference type="Proteomes" id="UP000007029">
    <property type="component" value="Plasmid pTB1"/>
</dbReference>
<dbReference type="RefSeq" id="WP_011655433.1">
    <property type="nucleotide sequence ID" value="NC_008386.1"/>
</dbReference>
<sequence>MALYIRDETVDDLAKQVMKATGAINKTEAVRAALKAQLVAETQKKPLLERINEVRAMADTIGAPDPDFDMKTYTDEMWGDG</sequence>
<accession>Q07GM2</accession>
<dbReference type="OrthoDB" id="8301496at2"/>